<dbReference type="HOGENOM" id="CLU_168096_0_0_4"/>
<name>Q390M4_BURL3</name>
<protein>
    <submittedName>
        <fullName evidence="2">Uncharacterized protein</fullName>
    </submittedName>
</protein>
<dbReference type="KEGG" id="bur:Bcep18194_B2982"/>
<evidence type="ECO:0000313" key="2">
    <source>
        <dbReference type="EMBL" id="ABB13092.1"/>
    </source>
</evidence>
<accession>Q390M4</accession>
<organism evidence="2 3">
    <name type="scientific">Burkholderia lata (strain ATCC 17760 / DSM 23089 / LMG 22485 / NCIMB 9086 / R18194 / 383)</name>
    <dbReference type="NCBI Taxonomy" id="482957"/>
    <lineage>
        <taxon>Bacteria</taxon>
        <taxon>Pseudomonadati</taxon>
        <taxon>Pseudomonadota</taxon>
        <taxon>Betaproteobacteria</taxon>
        <taxon>Burkholderiales</taxon>
        <taxon>Burkholderiaceae</taxon>
        <taxon>Burkholderia</taxon>
        <taxon>Burkholderia cepacia complex</taxon>
    </lineage>
</organism>
<dbReference type="PATRIC" id="fig|482957.22.peg.6805"/>
<dbReference type="AlphaFoldDB" id="Q390M4"/>
<dbReference type="EMBL" id="CP000152">
    <property type="protein sequence ID" value="ABB13092.1"/>
    <property type="molecule type" value="Genomic_DNA"/>
</dbReference>
<evidence type="ECO:0000256" key="1">
    <source>
        <dbReference type="SAM" id="MobiDB-lite"/>
    </source>
</evidence>
<feature type="compositionally biased region" description="Polar residues" evidence="1">
    <location>
        <begin position="62"/>
        <end position="83"/>
    </location>
</feature>
<proteinExistence type="predicted"/>
<keyword evidence="3" id="KW-1185">Reference proteome</keyword>
<evidence type="ECO:0000313" key="3">
    <source>
        <dbReference type="Proteomes" id="UP000002705"/>
    </source>
</evidence>
<dbReference type="Proteomes" id="UP000002705">
    <property type="component" value="Chromosome 2"/>
</dbReference>
<gene>
    <name evidence="2" type="ordered locus">Bcep18194_B2982</name>
</gene>
<reference evidence="2" key="1">
    <citation type="submission" date="2005-10" db="EMBL/GenBank/DDBJ databases">
        <title>Complete sequence of chromosome 2 of Burkholderia sp. 383.</title>
        <authorList>
            <consortium name="US DOE Joint Genome Institute"/>
            <person name="Copeland A."/>
            <person name="Lucas S."/>
            <person name="Lapidus A."/>
            <person name="Barry K."/>
            <person name="Detter J.C."/>
            <person name="Glavina T."/>
            <person name="Hammon N."/>
            <person name="Israni S."/>
            <person name="Pitluck S."/>
            <person name="Chain P."/>
            <person name="Malfatti S."/>
            <person name="Shin M."/>
            <person name="Vergez L."/>
            <person name="Schmutz J."/>
            <person name="Larimer F."/>
            <person name="Land M."/>
            <person name="Kyrpides N."/>
            <person name="Lykidis A."/>
            <person name="Richardson P."/>
        </authorList>
    </citation>
    <scope>NUCLEOTIDE SEQUENCE [LARGE SCALE GENOMIC DNA]</scope>
    <source>
        <strain evidence="2">383</strain>
    </source>
</reference>
<feature type="region of interest" description="Disordered" evidence="1">
    <location>
        <begin position="61"/>
        <end position="83"/>
    </location>
</feature>
<sequence length="117" mass="13416">MTRFRTVCRAGRWPARVEQKKIIRFCSGPSLRVRRRAPRRLRWPHPTPTETVMPHQCLAQRTALTAPSPATTHPSSGPRSRSNRTTLAAWCLRIVGWYRLERLLASIPDSNDDFGLV</sequence>